<dbReference type="SUPFAM" id="SSF50978">
    <property type="entry name" value="WD40 repeat-like"/>
    <property type="match status" value="1"/>
</dbReference>
<evidence type="ECO:0000256" key="2">
    <source>
        <dbReference type="ARBA" id="ARBA00022490"/>
    </source>
</evidence>
<dbReference type="Gene3D" id="3.10.20.870">
    <property type="entry name" value="PFU (PLAA family ubiquitin binding), C-terminal domain"/>
    <property type="match status" value="1"/>
</dbReference>
<feature type="region of interest" description="Disordered" evidence="6">
    <location>
        <begin position="442"/>
        <end position="511"/>
    </location>
</feature>
<dbReference type="InterPro" id="IPR011989">
    <property type="entry name" value="ARM-like"/>
</dbReference>
<keyword evidence="10" id="KW-1185">Reference proteome</keyword>
<dbReference type="Pfam" id="PF09070">
    <property type="entry name" value="PFU"/>
    <property type="match status" value="1"/>
</dbReference>
<organism evidence="9 10">
    <name type="scientific">Candolleomyces eurysporus</name>
    <dbReference type="NCBI Taxonomy" id="2828524"/>
    <lineage>
        <taxon>Eukaryota</taxon>
        <taxon>Fungi</taxon>
        <taxon>Dikarya</taxon>
        <taxon>Basidiomycota</taxon>
        <taxon>Agaricomycotina</taxon>
        <taxon>Agaricomycetes</taxon>
        <taxon>Agaricomycetidae</taxon>
        <taxon>Agaricales</taxon>
        <taxon>Agaricineae</taxon>
        <taxon>Psathyrellaceae</taxon>
        <taxon>Candolleomyces</taxon>
    </lineage>
</organism>
<sequence>MPYKLSATLLRHSSDVRGVASPTNDLVLSVSRDTKAVVWNRSSTDGKDFNPDHTLQAGSRYVNSVAYIQPTDDAPKGYIVTGGQDTVINIFNLANPRNDPDYSLLGHSENVSKVWKNFSLAYDLKGHEYSVWAVLALDEDQYLTGSADKTIRLWKQHKSVQTFRGHQDAVRGLAVVPDLGFASCSNDSEVRVWTLGGDLIYSLSGHTSFVYSLSVLPNGNIVSSGEDRTVRVWEGDECVQTIVHPAISVWSVSSMPNGDIVTGASDGVVRVFSAVDGRWASEADLKEYDGQVASQALPAQQIGDVKKSDLPGPEALSTPGRKAGEVKMIKRGDVVEAHQWDNASSSWQKIGDVVDAVGQGRKQLYQGKEYDYVFDVDIQDGVPPLKLPYNVTENPYAAAQRFLQNNELEMTYIDQVVKFIETNTAGVNLGSGNDEYRDPFTGASRYRSNDSSAQNAPATEYMDPFTGASRYRAQPGPPVASAPNSNLSDPFTGASRYSGPPAPAPVSSPPSQKILPVSKLFNFKQANISAMQAKLSEFNGALQHEISTSSLAMYPTEVSSFDDIFAHLKPLTESPPRQPSNPLTPTHIEHVISVLERWPASQRFPVIDLGRLLLGFSPGVFSTSQVKEKFIEALFKASEWDVPWTSPLPKARETNILLLFRSLANAFQEGTKLDNTWLVKLFESLGHAPYTLLNKNQRVALTTVLFNISCVGLSSPLDSGIRGQLLTALLSVLSSETTDSEAAYRTLVAIGNIAHVSKQSGSVLGGAEAGQLKQLLRTVASTFPEDRVRGISAEIFVLLV</sequence>
<dbReference type="PANTHER" id="PTHR19849">
    <property type="entry name" value="PHOSPHOLIPASE A-2-ACTIVATING PROTEIN"/>
    <property type="match status" value="1"/>
</dbReference>
<keyword evidence="3 5" id="KW-0853">WD repeat</keyword>
<dbReference type="GO" id="GO:0010992">
    <property type="term" value="P:ubiquitin recycling"/>
    <property type="evidence" value="ECO:0007669"/>
    <property type="project" value="TreeGrafter"/>
</dbReference>
<accession>A0A9W8J8C7</accession>
<dbReference type="SMART" id="SM00320">
    <property type="entry name" value="WD40"/>
    <property type="match status" value="6"/>
</dbReference>
<comment type="subcellular location">
    <subcellularLocation>
        <location evidence="1">Cytoplasm</location>
    </subcellularLocation>
</comment>
<evidence type="ECO:0000313" key="9">
    <source>
        <dbReference type="EMBL" id="KAJ2930002.1"/>
    </source>
</evidence>
<dbReference type="AlphaFoldDB" id="A0A9W8J8C7"/>
<evidence type="ECO:0000259" key="7">
    <source>
        <dbReference type="PROSITE" id="PS51394"/>
    </source>
</evidence>
<dbReference type="PANTHER" id="PTHR19849:SF0">
    <property type="entry name" value="PHOSPHOLIPASE A-2-ACTIVATING PROTEIN"/>
    <property type="match status" value="1"/>
</dbReference>
<dbReference type="PROSITE" id="PS50294">
    <property type="entry name" value="WD_REPEATS_REGION"/>
    <property type="match status" value="2"/>
</dbReference>
<feature type="repeat" description="WD" evidence="5">
    <location>
        <begin position="203"/>
        <end position="234"/>
    </location>
</feature>
<dbReference type="CDD" id="cd00200">
    <property type="entry name" value="WD40"/>
    <property type="match status" value="1"/>
</dbReference>
<dbReference type="InterPro" id="IPR001680">
    <property type="entry name" value="WD40_rpt"/>
</dbReference>
<keyword evidence="2" id="KW-0963">Cytoplasm</keyword>
<feature type="domain" description="PFU" evidence="7">
    <location>
        <begin position="339"/>
        <end position="434"/>
    </location>
</feature>
<dbReference type="OrthoDB" id="10265988at2759"/>
<proteinExistence type="predicted"/>
<evidence type="ECO:0000256" key="1">
    <source>
        <dbReference type="ARBA" id="ARBA00004496"/>
    </source>
</evidence>
<dbReference type="PROSITE" id="PS51394">
    <property type="entry name" value="PFU"/>
    <property type="match status" value="1"/>
</dbReference>
<gene>
    <name evidence="9" type="ORF">H1R20_g7106</name>
</gene>
<dbReference type="GO" id="GO:0005737">
    <property type="term" value="C:cytoplasm"/>
    <property type="evidence" value="ECO:0007669"/>
    <property type="project" value="UniProtKB-SubCell"/>
</dbReference>
<feature type="domain" description="PUL" evidence="8">
    <location>
        <begin position="513"/>
        <end position="798"/>
    </location>
</feature>
<dbReference type="InterPro" id="IPR038122">
    <property type="entry name" value="PFU_sf"/>
</dbReference>
<dbReference type="InterPro" id="IPR015943">
    <property type="entry name" value="WD40/YVTN_repeat-like_dom_sf"/>
</dbReference>
<name>A0A9W8J8C7_9AGAR</name>
<comment type="caution">
    <text evidence="9">The sequence shown here is derived from an EMBL/GenBank/DDBJ whole genome shotgun (WGS) entry which is preliminary data.</text>
</comment>
<reference evidence="9" key="1">
    <citation type="submission" date="2022-06" db="EMBL/GenBank/DDBJ databases">
        <title>Genome Sequence of Candolleomyces eurysporus.</title>
        <authorList>
            <person name="Buettner E."/>
        </authorList>
    </citation>
    <scope>NUCLEOTIDE SEQUENCE</scope>
    <source>
        <strain evidence="9">VTCC 930004</strain>
    </source>
</reference>
<keyword evidence="4" id="KW-0677">Repeat</keyword>
<dbReference type="Pfam" id="PF08324">
    <property type="entry name" value="PUL"/>
    <property type="match status" value="1"/>
</dbReference>
<evidence type="ECO:0000256" key="3">
    <source>
        <dbReference type="ARBA" id="ARBA00022574"/>
    </source>
</evidence>
<evidence type="ECO:0000259" key="8">
    <source>
        <dbReference type="PROSITE" id="PS51396"/>
    </source>
</evidence>
<dbReference type="GO" id="GO:0005634">
    <property type="term" value="C:nucleus"/>
    <property type="evidence" value="ECO:0007669"/>
    <property type="project" value="TreeGrafter"/>
</dbReference>
<dbReference type="GO" id="GO:0043130">
    <property type="term" value="F:ubiquitin binding"/>
    <property type="evidence" value="ECO:0007669"/>
    <property type="project" value="TreeGrafter"/>
</dbReference>
<dbReference type="Gene3D" id="1.25.10.10">
    <property type="entry name" value="Leucine-rich Repeat Variant"/>
    <property type="match status" value="1"/>
</dbReference>
<dbReference type="PROSITE" id="PS50082">
    <property type="entry name" value="WD_REPEATS_2"/>
    <property type="match status" value="3"/>
</dbReference>
<feature type="non-terminal residue" evidence="9">
    <location>
        <position position="800"/>
    </location>
</feature>
<dbReference type="GO" id="GO:0043161">
    <property type="term" value="P:proteasome-mediated ubiquitin-dependent protein catabolic process"/>
    <property type="evidence" value="ECO:0007669"/>
    <property type="project" value="TreeGrafter"/>
</dbReference>
<dbReference type="Gene3D" id="2.130.10.10">
    <property type="entry name" value="YVTN repeat-like/Quinoprotein amine dehydrogenase"/>
    <property type="match status" value="1"/>
</dbReference>
<evidence type="ECO:0000256" key="4">
    <source>
        <dbReference type="ARBA" id="ARBA00022737"/>
    </source>
</evidence>
<dbReference type="InterPro" id="IPR013535">
    <property type="entry name" value="PUL_dom"/>
</dbReference>
<evidence type="ECO:0008006" key="11">
    <source>
        <dbReference type="Google" id="ProtNLM"/>
    </source>
</evidence>
<evidence type="ECO:0000313" key="10">
    <source>
        <dbReference type="Proteomes" id="UP001140091"/>
    </source>
</evidence>
<evidence type="ECO:0000256" key="6">
    <source>
        <dbReference type="SAM" id="MobiDB-lite"/>
    </source>
</evidence>
<feature type="repeat" description="WD" evidence="5">
    <location>
        <begin position="124"/>
        <end position="155"/>
    </location>
</feature>
<protein>
    <recommendedName>
        <fullName evidence="11">Phospholipase A-2-activating protein</fullName>
    </recommendedName>
</protein>
<dbReference type="EMBL" id="JANBPK010000852">
    <property type="protein sequence ID" value="KAJ2930002.1"/>
    <property type="molecule type" value="Genomic_DNA"/>
</dbReference>
<feature type="repeat" description="WD" evidence="5">
    <location>
        <begin position="163"/>
        <end position="195"/>
    </location>
</feature>
<dbReference type="Pfam" id="PF00400">
    <property type="entry name" value="WD40"/>
    <property type="match status" value="5"/>
</dbReference>
<dbReference type="InterPro" id="IPR036322">
    <property type="entry name" value="WD40_repeat_dom_sf"/>
</dbReference>
<dbReference type="PROSITE" id="PS51396">
    <property type="entry name" value="PUL"/>
    <property type="match status" value="1"/>
</dbReference>
<dbReference type="Proteomes" id="UP001140091">
    <property type="component" value="Unassembled WGS sequence"/>
</dbReference>
<evidence type="ECO:0000256" key="5">
    <source>
        <dbReference type="PROSITE-ProRule" id="PRU00221"/>
    </source>
</evidence>
<dbReference type="InterPro" id="IPR015155">
    <property type="entry name" value="PFU"/>
</dbReference>